<evidence type="ECO:0000256" key="1">
    <source>
        <dbReference type="SAM" id="MobiDB-lite"/>
    </source>
</evidence>
<dbReference type="GeneID" id="5176777"/>
<feature type="region of interest" description="Disordered" evidence="1">
    <location>
        <begin position="36"/>
        <end position="55"/>
    </location>
</feature>
<reference evidence="2 3" key="4">
    <citation type="journal article" date="2005" name="J. Mol. Biol.">
        <title>Genome comparison of Pseudomonas aeruginosa large phages.</title>
        <authorList>
            <person name="Hertveldt K."/>
            <person name="Lavigne R."/>
            <person name="Pleteneva E."/>
            <person name="Sernova N."/>
            <person name="Kurochkina L."/>
            <person name="Korchevskii R."/>
            <person name="Robben J."/>
            <person name="Mesyanzhinov V."/>
            <person name="Krylov V.N."/>
            <person name="Volckaert G."/>
        </authorList>
    </citation>
    <scope>NUCLEOTIDE SEQUENCE</scope>
</reference>
<feature type="region of interest" description="Disordered" evidence="1">
    <location>
        <begin position="311"/>
        <end position="336"/>
    </location>
</feature>
<reference evidence="2 3" key="2">
    <citation type="journal article" date="2003" name="Res. Microbiol.">
        <title>Myoviridae bacteriophages of Pseudomonas aeruginosa: a long and complex evolutionary pathway.</title>
        <authorList>
            <person name="Krylov V.N."/>
            <person name="Pleteneva E.A."/>
            <person name="Bourkalsteva M.V."/>
            <person name="Shaburova O.V."/>
            <person name="Volckaert G."/>
            <person name="Sykilinda N.N."/>
            <person name="Kurochkina L.P."/>
            <person name="Mesyanzhinov V.V."/>
        </authorList>
    </citation>
    <scope>NUCLEOTIDE SEQUENCE [LARGE SCALE GENOMIC DNA]</scope>
</reference>
<name>Q2Z0X8_9CAUD</name>
<dbReference type="EMBL" id="AJ697969">
    <property type="protein sequence ID" value="CAG27197.1"/>
    <property type="molecule type" value="Genomic_DNA"/>
</dbReference>
<protein>
    <submittedName>
        <fullName evidence="2">Uncharacterized protein</fullName>
    </submittedName>
</protein>
<dbReference type="Proteomes" id="UP000001239">
    <property type="component" value="Segment"/>
</dbReference>
<feature type="compositionally biased region" description="Basic and acidic residues" evidence="1">
    <location>
        <begin position="913"/>
        <end position="924"/>
    </location>
</feature>
<feature type="compositionally biased region" description="Polar residues" evidence="1">
    <location>
        <begin position="979"/>
        <end position="990"/>
    </location>
</feature>
<reference evidence="2 3" key="3">
    <citation type="journal article" date="2004" name="Bioinformatics">
        <title>PHIRE, a deterministic approach to reveal regulatory elements in bacteriophage genomes.</title>
        <authorList>
            <person name="Lavigne R."/>
            <person name="Sun W.D."/>
            <person name="Volckaert G."/>
        </authorList>
    </citation>
    <scope>NUCLEOTIDE SEQUENCE [LARGE SCALE GENOMIC DNA]</scope>
</reference>
<dbReference type="KEGG" id="vg:5176777"/>
<feature type="compositionally biased region" description="Basic and acidic residues" evidence="1">
    <location>
        <begin position="315"/>
        <end position="324"/>
    </location>
</feature>
<feature type="region of interest" description="Disordered" evidence="1">
    <location>
        <begin position="913"/>
        <end position="990"/>
    </location>
</feature>
<keyword evidence="3" id="KW-1185">Reference proteome</keyword>
<organism evidence="2 3">
    <name type="scientific">Pseudomonas phage EL</name>
    <dbReference type="NCBI Taxonomy" id="273133"/>
    <lineage>
        <taxon>Viruses</taxon>
        <taxon>Duplodnaviria</taxon>
        <taxon>Heunggongvirae</taxon>
        <taxon>Uroviricota</taxon>
        <taxon>Caudoviricetes</taxon>
        <taxon>Chimalliviridae</taxon>
        <taxon>Elvirus</taxon>
        <taxon>Elvirus EL</taxon>
    </lineage>
</organism>
<feature type="compositionally biased region" description="Polar residues" evidence="1">
    <location>
        <begin position="36"/>
        <end position="45"/>
    </location>
</feature>
<dbReference type="OrthoDB" id="794at10239"/>
<evidence type="ECO:0000313" key="2">
    <source>
        <dbReference type="EMBL" id="CAG27197.1"/>
    </source>
</evidence>
<evidence type="ECO:0000313" key="3">
    <source>
        <dbReference type="Proteomes" id="UP000001239"/>
    </source>
</evidence>
<feature type="compositionally biased region" description="Acidic residues" evidence="1">
    <location>
        <begin position="939"/>
        <end position="978"/>
    </location>
</feature>
<dbReference type="RefSeq" id="YP_418136.1">
    <property type="nucleotide sequence ID" value="NC_007623.1"/>
</dbReference>
<accession>Q2Z0X8</accession>
<proteinExistence type="predicted"/>
<sequence length="990" mass="110355">MVDTSRRQSKGNTQVDFAALRKSLTTQNPVVAATLRNATPRNGSSPERDEINGHRTVNPYKLEKLSNIISNNINAATDLRLITPYIDKATLIWQTCLLYPNGKQDKILTYDTQPSPIKNAKLHDELLTIWDGYYTNDYKIEKDLREMIADILFNTGSYVLFNLSRPGLDYLINGAEQSGDVAGNEQFMTQAKEMLSHEFVVVNGKVRVKNKGVFVGNRTSHNTNNTVSGLESLFLNPSSQNAEVEFNIFEDDKDSVSKELAQLIDITLTDNPAVLYLQKFEESKRRSNVAAVTGAEGLDLIIQTALVARTNPGDDQQHYTDADGKKRKRKKPADPQATTVNLTEGELNELSNRLFPQRNPVSQIIQFSKPVDALKIAPYGRGITYKVPSEAVIPIHINGSNGTQTDFILLTDPRDGSFLKNTNDFEYYQSNRSNASMIANRPKNGSTNNLVQQLRQIQEGKECDFDMTEFIEISKSNIIRRYMQSVLSGRGENISIEIDEEANKIFLQRIFRRQGIRCLYVPGEAMTYMALNYNRLGIGQSLTQMAKMHIARLAALDLADALANLEAATPHTQMTINLQENDAEPFAGIAATRAAFFEANPRLHSILSTSQLSVPMIVDTLRENSLTVKVNAGENPYFPASDIQLDQLEKNIFRPVDQNSRTELLNKIANYFHLSRSWLDVSDDQNNFQIEALAEHQMLLNQIVNWQERLADFIIDFERKHAHVNVPLMKKLVTKISENKKLWSPDSKEKLEGSDEEIIKMILVDFLTNLKAHFPIPSSVETTAKLKDSLDTVSQLVESWVAMAGHSGNLKQIAELLGIPESDDGEGNNKNLTAINEQVKSVLTVEAFRRYNLPMPFDDILNDGKGGGLASLVNAVVSQRQNVGEFLAALIAGTRDADAKVIKAHAKKIDKADKDLQEARDKANLPEGDQNALENTPPGEEEEPEGIEEEEGSEAGTEGEEEEETSPEGEEGNEDGTNPEENSPDTNPFA</sequence>
<reference evidence="2 3" key="1">
    <citation type="journal article" date="2002" name="Genetika">
        <title>Phenogenetic characterization of a group of giant Phi KZ-like bacteriophages of Pseudomonas aeruginosa].</title>
        <authorList>
            <person name="Burkal'tseva M.V."/>
            <person name="Krylov V.N."/>
            <person name="Pleteneva E.A."/>
            <person name="Shaburova O.V."/>
            <person name="Krylov S.V."/>
            <person name="Volckaert G."/>
            <person name="Sykilinda N.N."/>
            <person name="Kurochkina L.P."/>
            <person name="Mesyanzhinov V.V."/>
        </authorList>
    </citation>
    <scope>NUCLEOTIDE SEQUENCE [LARGE SCALE GENOMIC DNA]</scope>
</reference>